<dbReference type="Gene3D" id="3.90.228.10">
    <property type="match status" value="1"/>
</dbReference>
<comment type="caution">
    <text evidence="14">The sequence shown here is derived from an EMBL/GenBank/DDBJ whole genome shotgun (WGS) entry which is preliminary data.</text>
</comment>
<dbReference type="Pfam" id="PF05406">
    <property type="entry name" value="WGR"/>
    <property type="match status" value="1"/>
</dbReference>
<dbReference type="SUPFAM" id="SSF48403">
    <property type="entry name" value="Ankyrin repeat"/>
    <property type="match status" value="4"/>
</dbReference>
<dbReference type="InterPro" id="IPR036770">
    <property type="entry name" value="Ankyrin_rpt-contain_sf"/>
</dbReference>
<keyword evidence="4" id="KW-0548">Nucleotidyltransferase</keyword>
<accession>A0A814TTV5</accession>
<feature type="compositionally biased region" description="Acidic residues" evidence="10">
    <location>
        <begin position="1135"/>
        <end position="1144"/>
    </location>
</feature>
<evidence type="ECO:0000256" key="1">
    <source>
        <dbReference type="ARBA" id="ARBA00004123"/>
    </source>
</evidence>
<dbReference type="PROSITE" id="PS50088">
    <property type="entry name" value="ANK_REPEAT"/>
    <property type="match status" value="8"/>
</dbReference>
<dbReference type="GO" id="GO:0003950">
    <property type="term" value="F:NAD+ poly-ADP-ribosyltransferase activity"/>
    <property type="evidence" value="ECO:0007669"/>
    <property type="project" value="UniProtKB-UniRule"/>
</dbReference>
<evidence type="ECO:0000256" key="4">
    <source>
        <dbReference type="ARBA" id="ARBA00022695"/>
    </source>
</evidence>
<evidence type="ECO:0000256" key="10">
    <source>
        <dbReference type="SAM" id="MobiDB-lite"/>
    </source>
</evidence>
<feature type="compositionally biased region" description="Basic and acidic residues" evidence="10">
    <location>
        <begin position="35"/>
        <end position="44"/>
    </location>
</feature>
<keyword evidence="3 8" id="KW-0808">Transferase</keyword>
<dbReference type="Proteomes" id="UP000663874">
    <property type="component" value="Unassembled WGS sequence"/>
</dbReference>
<evidence type="ECO:0000259" key="11">
    <source>
        <dbReference type="PROSITE" id="PS51059"/>
    </source>
</evidence>
<dbReference type="PROSITE" id="PS51059">
    <property type="entry name" value="PARP_CATALYTIC"/>
    <property type="match status" value="1"/>
</dbReference>
<feature type="repeat" description="ANK" evidence="7">
    <location>
        <begin position="837"/>
        <end position="869"/>
    </location>
</feature>
<evidence type="ECO:0000256" key="6">
    <source>
        <dbReference type="ARBA" id="ARBA00023242"/>
    </source>
</evidence>
<dbReference type="SUPFAM" id="SSF47587">
    <property type="entry name" value="Domain of poly(ADP-ribose) polymerase"/>
    <property type="match status" value="1"/>
</dbReference>
<dbReference type="GO" id="GO:1990404">
    <property type="term" value="F:NAD+-protein mono-ADP-ribosyltransferase activity"/>
    <property type="evidence" value="ECO:0007669"/>
    <property type="project" value="TreeGrafter"/>
</dbReference>
<dbReference type="Pfam" id="PF00644">
    <property type="entry name" value="PARP"/>
    <property type="match status" value="1"/>
</dbReference>
<dbReference type="Gene3D" id="2.20.140.10">
    <property type="entry name" value="WGR domain"/>
    <property type="match status" value="1"/>
</dbReference>
<feature type="repeat" description="ANK" evidence="7">
    <location>
        <begin position="735"/>
        <end position="767"/>
    </location>
</feature>
<evidence type="ECO:0000313" key="14">
    <source>
        <dbReference type="EMBL" id="CAF1166205.1"/>
    </source>
</evidence>
<sequence length="2526" mass="289304">MDTSDSSDDEKDLVGGKKSKLKIVDVAENDADSSPEEKDIKEPVKVSVKKNRKKKSADTKRKQNRPRTTSTSDKQRKKTAHTGLNGNYWNVVQIDRHAHTTTSNRNQFKDDDDEDDDTTSLSERAANEKLETLLTSTSSSSSNDLRTLLYSNRTFITCRSPADSFFLCQVLQDVFNDAKKIRIRWCSLADENGDETNVDENTRFKLDYEDTLDLNTILTGIGNVIRHSDKTISLKKQDIIETKRLLEKSIKGETISLDEPMDLTKDNNNKTFESIKPDSSDDDSLAIKPTTTTTTITTKAKKRKISSDSLRKQPVKKRIRKISGEAAPIKKRRRTKDIIEITAGEKPTKKTATKPITTTKAQLFKVQSNRLLKENLDIINYRTDPFFEDNLPLPFISSIVHSKLSIRAVLINDSKLLKSLIDDVDRVCSVHVKRSLHNDLTAIHYAIKNDNIEMIKILIEDLKTPKKDRCPFPTVTMTTQSTGRANTYTFGFRTAQIMAGRGVKEGNNALNKDPMTAYTIHNGNEIIEYAIKNNCSRQIYDLLFEAFPHSHRHIYDKIFQIVRSGYRKLAASIIGDIKDNAFYGFNNLHHQVLLFDNEDLTINRAASVTKKARDNFHLTPIHCAAINPNSKYLKQLLNIAPEYNILDKYERRPIHFAAACEGPEPLEYLLSKQVNFNDVDRGGNSPLHIAVMNGRAINAEIVLRTAKEKAESNDPEDQIVHQKFGLASINRMNKSRFYPLHLAVLNDHLECVKVLLEFGANVDVLTSTSSGKLTSLMLACQKGYFKIVKYLIENGARVEARDRFKRTPLIHACMCGNAHIVSYLLRMGGNANVFDSSLNTALHYAIAYGWYFCVRLLIEAGANVNCVNSWQTTCLAAGFLKGHYGLCYYLLTEHHVDINFKTDDGLTLVMLSVGLEISLSSQQQLDYVVTKHNADCTCVDATGSNAFHYLASNTSGQRLHYMNVEAKNTLRDNFFKMAQILLDHKCDPNKMNNKVQSPLMIALESGNFILVDYLINIAKIEINADISHDGKTLLHYFAIQCNEYDLIQKLIKLPINDQIKKMGQMFDDTGRTPFHYCTSKFNEFCQQNKSSQGTDQLKQQYQSILEMIEYCLESVQCDPDVEIKQINELNKSENEQDIDDENDKDEQTNENIQPMDDTNDEEIISKPKETSIFSLLSTVQFIDNTIKHPLEIFLKKSKNLNVLHHETQRTPLLQAIFLQEYQTVHMLINESSCDINLATSILSNERQQTPLIFACKLQLLRIIRELLNHKQCHILTYDYQYNQAIHYYLSTSKRSNQYIDILNLFIDKIKLTNNNLNIQGKSERTPLHIAVYHNTGAIDSTTDVEDILIDNGSDLLIKDKLGNMPLHNVFINKNVGDDPVELCVLISKAMKYKLLDTENNEGNTPLHLAVAKCSTVCVMLLQQHSASLFIENKLSNSIIGTCIGLGHLNLFITFLQQSIDIDLGKLYTLPISNSSSNSTKETSQYTGLFAQAAVKGRTQLITLGNHQQSISVEKKDKSLSKKDHIDIWRWKYVDIKIEKQYIQHSSIYLIIERDWQGALSLILNEVERFHLSIIQILEAAILNNKLNLVLRLLSRIKEKNLLHEKNSQEQNLFHLLANMNQYDENLLKQILLQIHEYHLEWNIADKYGSYPIHYACVKQNFILINFLREKYLNEFSLNQIDSFDNTPIGLLFWTIGSETSFKNEQICSLITSRKQLDCLCNYDNEIAMNPLSFGYIDSSIEKNLYPPIKSDNPSTNVRTSPLINAIIHNNFKLVKFLLDLNADVNFPDEEKRTPLMHAVRQNNIDIVKLLLNKDYTPTENDETLLNSQRAGKGGRGLGRIKRAPQKFFLGATTTTTTTTISSDIANETSHDDNETDKFEVTSSIDLNAKDSLGRTCIHHLVQPFPDGTYTSNIELLRLLHSSGASLTKHDLAGLSPLQYGAINGCQHVCDELTKLINDQKNSTQATIERFYINDPNKNLLDPLDFYFDAQQYIDKYISKRPLHKQNTAYEVDRLSGMNVTGEVLIDTDKNEPYDVRLTKTDVNYGIHGLYNFYRMQIIKHKSKNNLYFLFTRWGRIGDDGQYQLTPYSTLDECRKEFLKVFREKTGNAWKDTDQFEIKPKKYTLIKLNERDRYKYSTVPINFNRLQSEQIHPPSKLQSLVFKNFLRTLINRQAIRMNIDKTQLDIEWMPVSQLNRDTLQKARDLLIKIKQNLEKKQELNLEMQRTKSIEQQNEIKSILEIIYKYTNEYYSIIPLRGYADEKLPIIDSEQILRKQEKIIYDLLELELSYKMFLGAQVNLKNISPLDYLYKSMNCQFEAMNKDDIDSQLILRYIWASTTNIKVEQIFKIARPNEDERLFKSNLDNHYLLWHGTSICNLISILTRGLLVGPLDATTTGSLFGKGIYTADTFEKSLNYCSGITQNDGERCFMILCEVALGKIKEVGLNHIYNDDDTKELDLSQFQSRKGVGRNIPDPRYTITRNYGVRMPLGKLINNTELKSTFGGLNYNEYIVYDESQVALRYLVQFRR</sequence>
<dbReference type="PROSITE" id="PS51977">
    <property type="entry name" value="WGR"/>
    <property type="match status" value="1"/>
</dbReference>
<gene>
    <name evidence="15" type="ORF">FNK824_LOCUS6081</name>
    <name evidence="14" type="ORF">SEV965_LOCUS19254</name>
</gene>
<evidence type="ECO:0000259" key="13">
    <source>
        <dbReference type="PROSITE" id="PS51977"/>
    </source>
</evidence>
<evidence type="ECO:0000256" key="9">
    <source>
        <dbReference type="SAM" id="Coils"/>
    </source>
</evidence>
<feature type="repeat" description="ANK" evidence="7">
    <location>
        <begin position="1757"/>
        <end position="1789"/>
    </location>
</feature>
<dbReference type="PROSITE" id="PS51060">
    <property type="entry name" value="PARP_ALPHA_HD"/>
    <property type="match status" value="1"/>
</dbReference>
<dbReference type="Pfam" id="PF13637">
    <property type="entry name" value="Ank_4"/>
    <property type="match status" value="1"/>
</dbReference>
<dbReference type="SUPFAM" id="SSF56399">
    <property type="entry name" value="ADP-ribosylation"/>
    <property type="match status" value="1"/>
</dbReference>
<name>A0A814TTV5_9BILA</name>
<evidence type="ECO:0000313" key="15">
    <source>
        <dbReference type="EMBL" id="CAF3652734.1"/>
    </source>
</evidence>
<dbReference type="GO" id="GO:0005730">
    <property type="term" value="C:nucleolus"/>
    <property type="evidence" value="ECO:0007669"/>
    <property type="project" value="TreeGrafter"/>
</dbReference>
<feature type="repeat" description="ANK" evidence="7">
    <location>
        <begin position="1401"/>
        <end position="1433"/>
    </location>
</feature>
<dbReference type="SMART" id="SM00248">
    <property type="entry name" value="ANK"/>
    <property type="match status" value="23"/>
</dbReference>
<dbReference type="SMART" id="SM00773">
    <property type="entry name" value="WGR"/>
    <property type="match status" value="1"/>
</dbReference>
<dbReference type="InterPro" id="IPR008893">
    <property type="entry name" value="WGR_domain"/>
</dbReference>
<evidence type="ECO:0000256" key="3">
    <source>
        <dbReference type="ARBA" id="ARBA00022679"/>
    </source>
</evidence>
<dbReference type="Pfam" id="PF12796">
    <property type="entry name" value="Ank_2"/>
    <property type="match status" value="4"/>
</dbReference>
<dbReference type="GO" id="GO:0016779">
    <property type="term" value="F:nucleotidyltransferase activity"/>
    <property type="evidence" value="ECO:0007669"/>
    <property type="project" value="UniProtKB-KW"/>
</dbReference>
<dbReference type="InterPro" id="IPR036616">
    <property type="entry name" value="Poly(ADP-ribose)pol_reg_dom_sf"/>
</dbReference>
<feature type="domain" description="WGR" evidence="13">
    <location>
        <begin position="2020"/>
        <end position="2122"/>
    </location>
</feature>
<feature type="region of interest" description="Disordered" evidence="10">
    <location>
        <begin position="1"/>
        <end position="120"/>
    </location>
</feature>
<evidence type="ECO:0000313" key="16">
    <source>
        <dbReference type="Proteomes" id="UP000663889"/>
    </source>
</evidence>
<keyword evidence="9" id="KW-0175">Coiled coil</keyword>
<evidence type="ECO:0000256" key="2">
    <source>
        <dbReference type="ARBA" id="ARBA00022676"/>
    </source>
</evidence>
<feature type="repeat" description="ANK" evidence="7">
    <location>
        <begin position="1322"/>
        <end position="1360"/>
    </location>
</feature>
<dbReference type="InterPro" id="IPR050800">
    <property type="entry name" value="ARTD/PARP"/>
</dbReference>
<organism evidence="14 16">
    <name type="scientific">Rotaria sordida</name>
    <dbReference type="NCBI Taxonomy" id="392033"/>
    <lineage>
        <taxon>Eukaryota</taxon>
        <taxon>Metazoa</taxon>
        <taxon>Spiralia</taxon>
        <taxon>Gnathifera</taxon>
        <taxon>Rotifera</taxon>
        <taxon>Eurotatoria</taxon>
        <taxon>Bdelloidea</taxon>
        <taxon>Philodinida</taxon>
        <taxon>Philodinidae</taxon>
        <taxon>Rotaria</taxon>
    </lineage>
</organism>
<feature type="domain" description="PARP alpha-helical" evidence="12">
    <location>
        <begin position="2154"/>
        <end position="2292"/>
    </location>
</feature>
<feature type="domain" description="PARP catalytic" evidence="11">
    <location>
        <begin position="2302"/>
        <end position="2526"/>
    </location>
</feature>
<keyword evidence="6" id="KW-0539">Nucleus</keyword>
<dbReference type="PANTHER" id="PTHR10459:SF108">
    <property type="entry name" value="POLY [ADP-RIBOSE] POLYMERASE"/>
    <property type="match status" value="1"/>
</dbReference>
<dbReference type="EMBL" id="CAJNOU010001190">
    <property type="protein sequence ID" value="CAF1166205.1"/>
    <property type="molecule type" value="Genomic_DNA"/>
</dbReference>
<dbReference type="PROSITE" id="PS50297">
    <property type="entry name" value="ANK_REP_REGION"/>
    <property type="match status" value="4"/>
</dbReference>
<comment type="subcellular location">
    <subcellularLocation>
        <location evidence="1">Nucleus</location>
    </subcellularLocation>
</comment>
<protein>
    <recommendedName>
        <fullName evidence="8">Poly [ADP-ribose] polymerase</fullName>
        <shortName evidence="8">PARP</shortName>
        <ecNumber evidence="8">2.4.2.-</ecNumber>
    </recommendedName>
</protein>
<keyword evidence="2 8" id="KW-0328">Glycosyltransferase</keyword>
<dbReference type="GO" id="GO:0006302">
    <property type="term" value="P:double-strand break repair"/>
    <property type="evidence" value="ECO:0007669"/>
    <property type="project" value="TreeGrafter"/>
</dbReference>
<keyword evidence="7" id="KW-0040">ANK repeat</keyword>
<evidence type="ECO:0000256" key="8">
    <source>
        <dbReference type="RuleBase" id="RU362114"/>
    </source>
</evidence>
<evidence type="ECO:0000259" key="12">
    <source>
        <dbReference type="PROSITE" id="PS51060"/>
    </source>
</evidence>
<evidence type="ECO:0000256" key="7">
    <source>
        <dbReference type="PROSITE-ProRule" id="PRU00023"/>
    </source>
</evidence>
<feature type="repeat" description="ANK" evidence="7">
    <location>
        <begin position="1790"/>
        <end position="1822"/>
    </location>
</feature>
<evidence type="ECO:0000256" key="5">
    <source>
        <dbReference type="ARBA" id="ARBA00023027"/>
    </source>
</evidence>
<feature type="repeat" description="ANK" evidence="7">
    <location>
        <begin position="771"/>
        <end position="803"/>
    </location>
</feature>
<keyword evidence="5 8" id="KW-0520">NAD</keyword>
<dbReference type="EC" id="2.4.2.-" evidence="8"/>
<dbReference type="EMBL" id="CAJOBE010000514">
    <property type="protein sequence ID" value="CAF3652734.1"/>
    <property type="molecule type" value="Genomic_DNA"/>
</dbReference>
<dbReference type="InterPro" id="IPR004102">
    <property type="entry name" value="Poly(ADP-ribose)pol_reg_dom"/>
</dbReference>
<dbReference type="CDD" id="cd07997">
    <property type="entry name" value="WGR_PARP"/>
    <property type="match status" value="1"/>
</dbReference>
<dbReference type="Pfam" id="PF02877">
    <property type="entry name" value="PARP_reg"/>
    <property type="match status" value="1"/>
</dbReference>
<reference evidence="14" key="1">
    <citation type="submission" date="2021-02" db="EMBL/GenBank/DDBJ databases">
        <authorList>
            <person name="Nowell W R."/>
        </authorList>
    </citation>
    <scope>NUCLEOTIDE SEQUENCE</scope>
</reference>
<dbReference type="InterPro" id="IPR002110">
    <property type="entry name" value="Ankyrin_rpt"/>
</dbReference>
<feature type="repeat" description="ANK" evidence="7">
    <location>
        <begin position="804"/>
        <end position="836"/>
    </location>
</feature>
<proteinExistence type="predicted"/>
<dbReference type="Pfam" id="PF00023">
    <property type="entry name" value="Ank"/>
    <property type="match status" value="2"/>
</dbReference>
<feature type="region of interest" description="Disordered" evidence="10">
    <location>
        <begin position="1128"/>
        <end position="1161"/>
    </location>
</feature>
<dbReference type="InterPro" id="IPR036930">
    <property type="entry name" value="WGR_dom_sf"/>
</dbReference>
<dbReference type="GO" id="GO:0070212">
    <property type="term" value="P:protein poly-ADP-ribosylation"/>
    <property type="evidence" value="ECO:0007669"/>
    <property type="project" value="TreeGrafter"/>
</dbReference>
<dbReference type="Proteomes" id="UP000663889">
    <property type="component" value="Unassembled WGS sequence"/>
</dbReference>
<dbReference type="Gene3D" id="1.20.142.10">
    <property type="entry name" value="Poly(ADP-ribose) polymerase, regulatory domain"/>
    <property type="match status" value="1"/>
</dbReference>
<dbReference type="PANTHER" id="PTHR10459">
    <property type="entry name" value="DNA LIGASE"/>
    <property type="match status" value="1"/>
</dbReference>
<dbReference type="Gene3D" id="1.25.40.20">
    <property type="entry name" value="Ankyrin repeat-containing domain"/>
    <property type="match status" value="8"/>
</dbReference>
<dbReference type="InterPro" id="IPR012317">
    <property type="entry name" value="Poly(ADP-ribose)pol_cat_dom"/>
</dbReference>
<feature type="coiled-coil region" evidence="9">
    <location>
        <begin position="2195"/>
        <end position="2225"/>
    </location>
</feature>
<feature type="compositionally biased region" description="Acidic residues" evidence="10">
    <location>
        <begin position="1"/>
        <end position="11"/>
    </location>
</feature>
<dbReference type="SUPFAM" id="SSF142921">
    <property type="entry name" value="WGR domain-like"/>
    <property type="match status" value="1"/>
</dbReference>